<dbReference type="STRING" id="449659.IV66_GL001574"/>
<dbReference type="InterPro" id="IPR011611">
    <property type="entry name" value="PfkB_dom"/>
</dbReference>
<keyword evidence="3 9" id="KW-0547">Nucleotide-binding</keyword>
<evidence type="ECO:0000256" key="3">
    <source>
        <dbReference type="ARBA" id="ARBA00022741"/>
    </source>
</evidence>
<proteinExistence type="inferred from homology"/>
<comment type="activity regulation">
    <text evidence="9">Activated by a monovalent cation that binds near, but not in, the active site. The most likely occupant of the site in vivo is potassium. Ion binding induces a conformational change that may alter substrate affinity.</text>
</comment>
<reference evidence="13 14" key="1">
    <citation type="journal article" date="2015" name="Genome Announc.">
        <title>Expanding the biotechnology potential of lactobacilli through comparative genomics of 213 strains and associated genera.</title>
        <authorList>
            <person name="Sun Z."/>
            <person name="Harris H.M."/>
            <person name="McCann A."/>
            <person name="Guo C."/>
            <person name="Argimon S."/>
            <person name="Zhang W."/>
            <person name="Yang X."/>
            <person name="Jeffery I.B."/>
            <person name="Cooney J.C."/>
            <person name="Kagawa T.F."/>
            <person name="Liu W."/>
            <person name="Song Y."/>
            <person name="Salvetti E."/>
            <person name="Wrobel A."/>
            <person name="Rasinkangas P."/>
            <person name="Parkhill J."/>
            <person name="Rea M.C."/>
            <person name="O'Sullivan O."/>
            <person name="Ritari J."/>
            <person name="Douillard F.P."/>
            <person name="Paul Ross R."/>
            <person name="Yang R."/>
            <person name="Briner A.E."/>
            <person name="Felis G.E."/>
            <person name="de Vos W.M."/>
            <person name="Barrangou R."/>
            <person name="Klaenhammer T.R."/>
            <person name="Caufield P.W."/>
            <person name="Cui Y."/>
            <person name="Zhang H."/>
            <person name="O'Toole P.W."/>
        </authorList>
    </citation>
    <scope>NUCLEOTIDE SEQUENCE [LARGE SCALE GENOMIC DNA]</scope>
    <source>
        <strain evidence="13 14">NBRC 103219</strain>
    </source>
</reference>
<name>A0A0R2LDQ6_9LACO</name>
<feature type="binding site" evidence="9">
    <location>
        <position position="239"/>
    </location>
    <ligand>
        <name>substrate</name>
    </ligand>
</feature>
<dbReference type="HAMAP" id="MF_01987">
    <property type="entry name" value="Ribokinase"/>
    <property type="match status" value="1"/>
</dbReference>
<dbReference type="InterPro" id="IPR011877">
    <property type="entry name" value="Ribokinase"/>
</dbReference>
<dbReference type="GO" id="GO:0019303">
    <property type="term" value="P:D-ribose catabolic process"/>
    <property type="evidence" value="ECO:0007669"/>
    <property type="project" value="UniProtKB-UniRule"/>
</dbReference>
<dbReference type="PANTHER" id="PTHR10584">
    <property type="entry name" value="SUGAR KINASE"/>
    <property type="match status" value="1"/>
</dbReference>
<dbReference type="GO" id="GO:2001059">
    <property type="term" value="P:D-tagatose 6-phosphate catabolic process"/>
    <property type="evidence" value="ECO:0007669"/>
    <property type="project" value="UniProtKB-UniPathway"/>
</dbReference>
<keyword evidence="1 9" id="KW-0808">Transferase</keyword>
<keyword evidence="5 9" id="KW-0067">ATP-binding</keyword>
<keyword evidence="14" id="KW-1185">Reference proteome</keyword>
<evidence type="ECO:0000256" key="1">
    <source>
        <dbReference type="ARBA" id="ARBA00022679"/>
    </source>
</evidence>
<organism evidence="13 14">
    <name type="scientific">Ligilactobacillus pobuzihii</name>
    <dbReference type="NCBI Taxonomy" id="449659"/>
    <lineage>
        <taxon>Bacteria</taxon>
        <taxon>Bacillati</taxon>
        <taxon>Bacillota</taxon>
        <taxon>Bacilli</taxon>
        <taxon>Lactobacillales</taxon>
        <taxon>Lactobacillaceae</taxon>
        <taxon>Ligilactobacillus</taxon>
    </lineage>
</organism>
<comment type="caution">
    <text evidence="13">The sequence shown here is derived from an EMBL/GenBank/DDBJ whole genome shotgun (WGS) entry which is preliminary data.</text>
</comment>
<feature type="binding site" evidence="9">
    <location>
        <position position="233"/>
    </location>
    <ligand>
        <name>K(+)</name>
        <dbReference type="ChEBI" id="CHEBI:29103"/>
    </ligand>
</feature>
<feature type="binding site" evidence="9">
    <location>
        <position position="278"/>
    </location>
    <ligand>
        <name>K(+)</name>
        <dbReference type="ChEBI" id="CHEBI:29103"/>
    </ligand>
</feature>
<feature type="binding site" evidence="9">
    <location>
        <position position="263"/>
    </location>
    <ligand>
        <name>ATP</name>
        <dbReference type="ChEBI" id="CHEBI:30616"/>
    </ligand>
</feature>
<dbReference type="InterPro" id="IPR029056">
    <property type="entry name" value="Ribokinase-like"/>
</dbReference>
<dbReference type="SUPFAM" id="SSF53613">
    <property type="entry name" value="Ribokinase-like"/>
    <property type="match status" value="1"/>
</dbReference>
<feature type="binding site" evidence="9">
    <location>
        <begin position="238"/>
        <end position="239"/>
    </location>
    <ligand>
        <name>ATP</name>
        <dbReference type="ChEBI" id="CHEBI:30616"/>
    </ligand>
</feature>
<protein>
    <recommendedName>
        <fullName evidence="9 10">Ribokinase</fullName>
        <shortName evidence="9">RK</shortName>
        <ecNumber evidence="9 10">2.7.1.15</ecNumber>
    </recommendedName>
</protein>
<evidence type="ECO:0000259" key="12">
    <source>
        <dbReference type="Pfam" id="PF00294"/>
    </source>
</evidence>
<feature type="binding site" evidence="9">
    <location>
        <position position="235"/>
    </location>
    <ligand>
        <name>K(+)</name>
        <dbReference type="ChEBI" id="CHEBI:29103"/>
    </ligand>
</feature>
<dbReference type="PIRSF" id="PIRSF000535">
    <property type="entry name" value="1PFK/6PFK/LacC"/>
    <property type="match status" value="1"/>
</dbReference>
<dbReference type="GO" id="GO:0046872">
    <property type="term" value="F:metal ion binding"/>
    <property type="evidence" value="ECO:0007669"/>
    <property type="project" value="UniProtKB-KW"/>
</dbReference>
<feature type="binding site" evidence="9">
    <location>
        <position position="274"/>
    </location>
    <ligand>
        <name>K(+)</name>
        <dbReference type="ChEBI" id="CHEBI:29103"/>
    </ligand>
</feature>
<comment type="cofactor">
    <cofactor evidence="9">
        <name>Mg(2+)</name>
        <dbReference type="ChEBI" id="CHEBI:18420"/>
    </cofactor>
    <text evidence="9">Requires a divalent cation, most likely magnesium in vivo, as an electrophilic catalyst to aid phosphoryl group transfer. It is the chelate of the metal and the nucleotide that is the actual substrate.</text>
</comment>
<keyword evidence="7 9" id="KW-0630">Potassium</keyword>
<feature type="domain" description="Carbohydrate kinase PfkB" evidence="12">
    <location>
        <begin position="11"/>
        <end position="278"/>
    </location>
</feature>
<feature type="binding site" evidence="9">
    <location>
        <position position="126"/>
    </location>
    <ligand>
        <name>substrate</name>
    </ligand>
</feature>
<dbReference type="PRINTS" id="PR00990">
    <property type="entry name" value="RIBOKINASE"/>
</dbReference>
<evidence type="ECO:0000256" key="11">
    <source>
        <dbReference type="PIRNR" id="PIRNR000535"/>
    </source>
</evidence>
<evidence type="ECO:0000256" key="7">
    <source>
        <dbReference type="ARBA" id="ARBA00022958"/>
    </source>
</evidence>
<evidence type="ECO:0000313" key="13">
    <source>
        <dbReference type="EMBL" id="KRN99569.1"/>
    </source>
</evidence>
<evidence type="ECO:0000256" key="4">
    <source>
        <dbReference type="ARBA" id="ARBA00022777"/>
    </source>
</evidence>
<dbReference type="GO" id="GO:0005988">
    <property type="term" value="P:lactose metabolic process"/>
    <property type="evidence" value="ECO:0007669"/>
    <property type="project" value="UniProtKB-KW"/>
</dbReference>
<feature type="binding site" evidence="9">
    <location>
        <position position="272"/>
    </location>
    <ligand>
        <name>K(+)</name>
        <dbReference type="ChEBI" id="CHEBI:29103"/>
    </ligand>
</feature>
<feature type="binding site" evidence="9">
    <location>
        <begin position="26"/>
        <end position="30"/>
    </location>
    <ligand>
        <name>substrate</name>
    </ligand>
</feature>
<comment type="similarity">
    <text evidence="9">Belongs to the carbohydrate kinase PfkB family. Ribokinase subfamily.</text>
</comment>
<feature type="binding site" evidence="9">
    <location>
        <begin position="207"/>
        <end position="212"/>
    </location>
    <ligand>
        <name>ATP</name>
        <dbReference type="ChEBI" id="CHEBI:30616"/>
    </ligand>
</feature>
<dbReference type="Proteomes" id="UP000051886">
    <property type="component" value="Unassembled WGS sequence"/>
</dbReference>
<dbReference type="GO" id="GO:0005524">
    <property type="term" value="F:ATP binding"/>
    <property type="evidence" value="ECO:0007669"/>
    <property type="project" value="UniProtKB-UniRule"/>
</dbReference>
<feature type="binding site" evidence="9">
    <location>
        <position position="171"/>
    </location>
    <ligand>
        <name>ATP</name>
        <dbReference type="ChEBI" id="CHEBI:30616"/>
    </ligand>
</feature>
<dbReference type="InterPro" id="IPR002139">
    <property type="entry name" value="Ribo/fructo_kinase"/>
</dbReference>
<evidence type="ECO:0000256" key="2">
    <source>
        <dbReference type="ARBA" id="ARBA00022723"/>
    </source>
</evidence>
<evidence type="ECO:0000256" key="5">
    <source>
        <dbReference type="ARBA" id="ARBA00022840"/>
    </source>
</evidence>
<keyword evidence="4 9" id="KW-0418">Kinase</keyword>
<dbReference type="PANTHER" id="PTHR10584:SF166">
    <property type="entry name" value="RIBOKINASE"/>
    <property type="match status" value="1"/>
</dbReference>
<comment type="pathway">
    <text evidence="9">Carbohydrate metabolism; D-ribose degradation; D-ribose 5-phosphate from beta-D-ribopyranose: step 2/2.</text>
</comment>
<dbReference type="UniPathway" id="UPA00916">
    <property type="reaction ID" value="UER00889"/>
</dbReference>
<dbReference type="Gene3D" id="3.40.1190.20">
    <property type="match status" value="1"/>
</dbReference>
<comment type="caution">
    <text evidence="9">Lacks conserved residue(s) required for the propagation of feature annotation.</text>
</comment>
<accession>A0A0R2LDQ6</accession>
<dbReference type="EMBL" id="JQCN01000031">
    <property type="protein sequence ID" value="KRN99569.1"/>
    <property type="molecule type" value="Genomic_DNA"/>
</dbReference>
<comment type="catalytic activity">
    <reaction evidence="9">
        <text>D-ribose + ATP = D-ribose 5-phosphate + ADP + H(+)</text>
        <dbReference type="Rhea" id="RHEA:13697"/>
        <dbReference type="ChEBI" id="CHEBI:15378"/>
        <dbReference type="ChEBI" id="CHEBI:30616"/>
        <dbReference type="ChEBI" id="CHEBI:47013"/>
        <dbReference type="ChEBI" id="CHEBI:78346"/>
        <dbReference type="ChEBI" id="CHEBI:456216"/>
        <dbReference type="EC" id="2.7.1.15"/>
    </reaction>
</comment>
<gene>
    <name evidence="9" type="primary">rbsK</name>
    <name evidence="13" type="ORF">IV66_GL001574</name>
</gene>
<dbReference type="GO" id="GO:0004747">
    <property type="term" value="F:ribokinase activity"/>
    <property type="evidence" value="ECO:0007669"/>
    <property type="project" value="UniProtKB-UniRule"/>
</dbReference>
<feature type="binding site" evidence="9">
    <location>
        <position position="269"/>
    </location>
    <ligand>
        <name>K(+)</name>
        <dbReference type="ChEBI" id="CHEBI:29103"/>
    </ligand>
</feature>
<dbReference type="PATRIC" id="fig|449659.4.peg.1602"/>
<comment type="pathway">
    <text evidence="11">Carbohydrate metabolism; D-tagatose 6-phosphate degradation; D-glyceraldehyde 3-phosphate and glycerone phosphate from D-tagatose 6-phosphate: step 1/2.</text>
</comment>
<comment type="catalytic activity">
    <reaction evidence="11">
        <text>D-tagatofuranose 6-phosphate + ATP = D-tagatofuranose 1,6-bisphosphate + ADP + H(+)</text>
        <dbReference type="Rhea" id="RHEA:12420"/>
        <dbReference type="ChEBI" id="CHEBI:15378"/>
        <dbReference type="ChEBI" id="CHEBI:30616"/>
        <dbReference type="ChEBI" id="CHEBI:58694"/>
        <dbReference type="ChEBI" id="CHEBI:58695"/>
        <dbReference type="ChEBI" id="CHEBI:456216"/>
        <dbReference type="EC" id="2.7.1.144"/>
    </reaction>
</comment>
<evidence type="ECO:0000256" key="9">
    <source>
        <dbReference type="HAMAP-Rule" id="MF_01987"/>
    </source>
</evidence>
<dbReference type="AlphaFoldDB" id="A0A0R2LDQ6"/>
<dbReference type="InterPro" id="IPR017583">
    <property type="entry name" value="Tagatose/fructose_Pkinase"/>
</dbReference>
<evidence type="ECO:0000313" key="14">
    <source>
        <dbReference type="Proteomes" id="UP000051886"/>
    </source>
</evidence>
<keyword evidence="9" id="KW-0963">Cytoplasm</keyword>
<keyword evidence="11" id="KW-0423">Lactose metabolism</keyword>
<keyword evidence="6 9" id="KW-0460">Magnesium</keyword>
<keyword evidence="2 9" id="KW-0479">Metal-binding</keyword>
<comment type="subcellular location">
    <subcellularLocation>
        <location evidence="9">Cytoplasm</location>
    </subcellularLocation>
</comment>
<dbReference type="Pfam" id="PF00294">
    <property type="entry name" value="PfkB"/>
    <property type="match status" value="1"/>
</dbReference>
<feature type="active site" description="Proton acceptor" evidence="9">
    <location>
        <position position="239"/>
    </location>
</feature>
<comment type="subunit">
    <text evidence="9">Homodimer.</text>
</comment>
<evidence type="ECO:0000256" key="10">
    <source>
        <dbReference type="NCBIfam" id="TIGR02152"/>
    </source>
</evidence>
<comment type="function">
    <text evidence="9">Catalyzes the phosphorylation of ribose at O-5 in a reaction requiring ATP and magnesium. The resulting D-ribose-5-phosphate can then be used either for sythesis of nucleotides, histidine, and tryptophan, or as a component of the pentose phosphate pathway.</text>
</comment>
<dbReference type="EC" id="2.7.1.15" evidence="9 10"/>
<dbReference type="CDD" id="cd01174">
    <property type="entry name" value="ribokinase"/>
    <property type="match status" value="1"/>
</dbReference>
<keyword evidence="8 9" id="KW-0119">Carbohydrate metabolism</keyword>
<dbReference type="GO" id="GO:0009024">
    <property type="term" value="F:tagatose-6-phosphate kinase activity"/>
    <property type="evidence" value="ECO:0007669"/>
    <property type="project" value="UniProtKB-EC"/>
</dbReference>
<dbReference type="NCBIfam" id="TIGR02152">
    <property type="entry name" value="D_ribokin_bact"/>
    <property type="match status" value="1"/>
</dbReference>
<sequence length="294" mass="31866">MQVFVKRMPLAGETIEAPDFSLGYGGKGSNQAIAASRLGSTVNLITAVGNDDFGKQQLENYKRNNIDTHNVIIGNEISGIAPIFVKENGENSIIIVKGANNELTSQKVDQYEKIIAGSKLIVLQQEIPLETNNEVIKIANKYNVPVLLNPAPASDEVSLDNISKVQFYAPNETELARITNLPVNTIDEIKSAAQQIVKAGVDNVIVTLGEKGALWVTQENHKLIPSKKVDVVDTTGAGDAFIGSFAHYYTSGQDIETSLSAANIYAALTIKKRGTQKSYLSYNEVEEELKNDVG</sequence>
<dbReference type="GO" id="GO:0005829">
    <property type="term" value="C:cytosol"/>
    <property type="evidence" value="ECO:0007669"/>
    <property type="project" value="TreeGrafter"/>
</dbReference>
<evidence type="ECO:0000256" key="6">
    <source>
        <dbReference type="ARBA" id="ARBA00022842"/>
    </source>
</evidence>
<dbReference type="UniPathway" id="UPA00704">
    <property type="reaction ID" value="UER00715"/>
</dbReference>
<evidence type="ECO:0000256" key="8">
    <source>
        <dbReference type="ARBA" id="ARBA00023277"/>
    </source>
</evidence>
<comment type="similarity">
    <text evidence="11">Belongs to the carbohydrate kinase PfkB family. LacC subfamily.</text>
</comment>